<evidence type="ECO:0000256" key="1">
    <source>
        <dbReference type="ARBA" id="ARBA00009500"/>
    </source>
</evidence>
<evidence type="ECO:0000313" key="9">
    <source>
        <dbReference type="Proteomes" id="UP000001811"/>
    </source>
</evidence>
<keyword evidence="4" id="KW-0722">Serine protease inhibitor</keyword>
<evidence type="ECO:0000313" key="8">
    <source>
        <dbReference type="Ensembl" id="ENSOCUP00000015803.2"/>
    </source>
</evidence>
<keyword evidence="3" id="KW-0732">Signal</keyword>
<evidence type="ECO:0000256" key="3">
    <source>
        <dbReference type="ARBA" id="ARBA00022729"/>
    </source>
</evidence>
<dbReference type="Pfam" id="PF00079">
    <property type="entry name" value="Serpin"/>
    <property type="match status" value="1"/>
</dbReference>
<dbReference type="Bgee" id="ENSOCUG00000026257">
    <property type="expression patterns" value="Expressed in liver and 14 other cell types or tissues"/>
</dbReference>
<keyword evidence="2" id="KW-0646">Protease inhibitor</keyword>
<reference evidence="8 9" key="1">
    <citation type="journal article" date="2011" name="Nature">
        <title>A high-resolution map of human evolutionary constraint using 29 mammals.</title>
        <authorList>
            <person name="Lindblad-Toh K."/>
            <person name="Garber M."/>
            <person name="Zuk O."/>
            <person name="Lin M.F."/>
            <person name="Parker B.J."/>
            <person name="Washietl S."/>
            <person name="Kheradpour P."/>
            <person name="Ernst J."/>
            <person name="Jordan G."/>
            <person name="Mauceli E."/>
            <person name="Ward L.D."/>
            <person name="Lowe C.B."/>
            <person name="Holloway A.K."/>
            <person name="Clamp M."/>
            <person name="Gnerre S."/>
            <person name="Alfoldi J."/>
            <person name="Beal K."/>
            <person name="Chang J."/>
            <person name="Clawson H."/>
            <person name="Cuff J."/>
            <person name="Di Palma F."/>
            <person name="Fitzgerald S."/>
            <person name="Flicek P."/>
            <person name="Guttman M."/>
            <person name="Hubisz M.J."/>
            <person name="Jaffe D.B."/>
            <person name="Jungreis I."/>
            <person name="Kent W.J."/>
            <person name="Kostka D."/>
            <person name="Lara M."/>
            <person name="Martins A.L."/>
            <person name="Massingham T."/>
            <person name="Moltke I."/>
            <person name="Raney B.J."/>
            <person name="Rasmussen M.D."/>
            <person name="Robinson J."/>
            <person name="Stark A."/>
            <person name="Vilella A.J."/>
            <person name="Wen J."/>
            <person name="Xie X."/>
            <person name="Zody M.C."/>
            <person name="Baldwin J."/>
            <person name="Bloom T."/>
            <person name="Chin C.W."/>
            <person name="Heiman D."/>
            <person name="Nicol R."/>
            <person name="Nusbaum C."/>
            <person name="Young S."/>
            <person name="Wilkinson J."/>
            <person name="Worley K.C."/>
            <person name="Kovar C.L."/>
            <person name="Muzny D.M."/>
            <person name="Gibbs R.A."/>
            <person name="Cree A."/>
            <person name="Dihn H.H."/>
            <person name="Fowler G."/>
            <person name="Jhangiani S."/>
            <person name="Joshi V."/>
            <person name="Lee S."/>
            <person name="Lewis L.R."/>
            <person name="Nazareth L.V."/>
            <person name="Okwuonu G."/>
            <person name="Santibanez J."/>
            <person name="Warren W.C."/>
            <person name="Mardis E.R."/>
            <person name="Weinstock G.M."/>
            <person name="Wilson R.K."/>
            <person name="Delehaunty K."/>
            <person name="Dooling D."/>
            <person name="Fronik C."/>
            <person name="Fulton L."/>
            <person name="Fulton B."/>
            <person name="Graves T."/>
            <person name="Minx P."/>
            <person name="Sodergren E."/>
            <person name="Birney E."/>
            <person name="Margulies E.H."/>
            <person name="Herrero J."/>
            <person name="Green E.D."/>
            <person name="Haussler D."/>
            <person name="Siepel A."/>
            <person name="Goldman N."/>
            <person name="Pollard K.S."/>
            <person name="Pedersen J.S."/>
            <person name="Lander E.S."/>
            <person name="Kellis M."/>
        </authorList>
    </citation>
    <scope>NUCLEOTIDE SEQUENCE [LARGE SCALE GENOMIC DNA]</scope>
    <source>
        <strain evidence="9">Thorbecke</strain>
    </source>
</reference>
<dbReference type="InterPro" id="IPR023795">
    <property type="entry name" value="Serpin_CS"/>
</dbReference>
<dbReference type="PANTHER" id="PTHR11461">
    <property type="entry name" value="SERINE PROTEASE INHIBITOR, SERPIN"/>
    <property type="match status" value="1"/>
</dbReference>
<gene>
    <name evidence="8" type="primary">SERPINA1</name>
</gene>
<sequence length="458" mass="50703">MTLVNIHLQPPHPRCDHYKYGQGQAQGSVSPSLLLPPALDTESWTMPPSVSRALLLLAGLGCLLPGFLADEAQETAVSSHEQDHPACHRIAPSLAEFALSLYREVAHESNTTNIFFSPVSIALAFAMLSLGAKGDTHTQVLEGLKFNLTETAEAQIHDGFRHLLHTVNRPDSELQLAAGNALVVHENLKLQHKFLEDAKNLYQSEAFLVDFRDPEQAKTKINSHVEKGTRGKIVDLVQELDARTLLALVNYVFFKGKWEKPFEPENTKEEDFHVNATTTVRVPMMSRLGRYDLFHCSTLASTVLRMDYKGNATALFLLPDEGKLQHLEDTLTTELITKFLAKSSLRSVTVRFPKLSISGTYDLKPLLGKLGITQVFSNNADLSGITEQEPLKVSQALHKAVLTIDERGTEAAGASFVELIPESVPDSITLDRPFLFVIYSHEIKSPLFVGKVVDPTQH</sequence>
<dbReference type="SMR" id="G1TFV7"/>
<dbReference type="Ensembl" id="ENSOCUT00000021574.2">
    <property type="protein sequence ID" value="ENSOCUP00000015803.2"/>
    <property type="gene ID" value="ENSOCUG00000026257.2"/>
</dbReference>
<keyword evidence="9" id="KW-1185">Reference proteome</keyword>
<dbReference type="InterPro" id="IPR000215">
    <property type="entry name" value="Serpin_fam"/>
</dbReference>
<comment type="similarity">
    <text evidence="1 6">Belongs to the serpin family.</text>
</comment>
<dbReference type="FunCoup" id="G1TFV7">
    <property type="interactions" value="108"/>
</dbReference>
<dbReference type="InParanoid" id="G1TFV7"/>
<keyword evidence="5" id="KW-0325">Glycoprotein</keyword>
<dbReference type="FunFam" id="2.30.39.10:FF:000003">
    <property type="entry name" value="alpha-1-antitrypsin isoform X1"/>
    <property type="match status" value="1"/>
</dbReference>
<feature type="domain" description="Serpin" evidence="7">
    <location>
        <begin position="99"/>
        <end position="455"/>
    </location>
</feature>
<dbReference type="PANTHER" id="PTHR11461:SF165">
    <property type="entry name" value="ALPHA-1-ANTITRYPSIN"/>
    <property type="match status" value="1"/>
</dbReference>
<name>G1TFV7_RABIT</name>
<reference evidence="8" key="2">
    <citation type="submission" date="2025-08" db="UniProtKB">
        <authorList>
            <consortium name="Ensembl"/>
        </authorList>
    </citation>
    <scope>IDENTIFICATION</scope>
    <source>
        <strain evidence="8">Thorbecke</strain>
    </source>
</reference>
<dbReference type="Gene3D" id="2.30.39.10">
    <property type="entry name" value="Alpha-1-antitrypsin, domain 1"/>
    <property type="match status" value="1"/>
</dbReference>
<evidence type="ECO:0000256" key="2">
    <source>
        <dbReference type="ARBA" id="ARBA00022690"/>
    </source>
</evidence>
<dbReference type="InterPro" id="IPR036186">
    <property type="entry name" value="Serpin_sf"/>
</dbReference>
<evidence type="ECO:0000259" key="7">
    <source>
        <dbReference type="SMART" id="SM00093"/>
    </source>
</evidence>
<organism evidence="8 9">
    <name type="scientific">Oryctolagus cuniculus</name>
    <name type="common">Rabbit</name>
    <dbReference type="NCBI Taxonomy" id="9986"/>
    <lineage>
        <taxon>Eukaryota</taxon>
        <taxon>Metazoa</taxon>
        <taxon>Chordata</taxon>
        <taxon>Craniata</taxon>
        <taxon>Vertebrata</taxon>
        <taxon>Euteleostomi</taxon>
        <taxon>Mammalia</taxon>
        <taxon>Eutheria</taxon>
        <taxon>Euarchontoglires</taxon>
        <taxon>Glires</taxon>
        <taxon>Lagomorpha</taxon>
        <taxon>Leporidae</taxon>
        <taxon>Oryctolagus</taxon>
    </lineage>
</organism>
<dbReference type="PROSITE" id="PS00284">
    <property type="entry name" value="SERPIN"/>
    <property type="match status" value="1"/>
</dbReference>
<evidence type="ECO:0000256" key="5">
    <source>
        <dbReference type="ARBA" id="ARBA00023180"/>
    </source>
</evidence>
<accession>G1TFV7</accession>
<reference evidence="8" key="3">
    <citation type="submission" date="2025-09" db="UniProtKB">
        <authorList>
            <consortium name="Ensembl"/>
        </authorList>
    </citation>
    <scope>IDENTIFICATION</scope>
    <source>
        <strain evidence="8">Thorbecke</strain>
    </source>
</reference>
<proteinExistence type="inferred from homology"/>
<evidence type="ECO:0000256" key="6">
    <source>
        <dbReference type="RuleBase" id="RU000411"/>
    </source>
</evidence>
<dbReference type="HOGENOM" id="CLU_023330_2_1_1"/>
<dbReference type="InterPro" id="IPR023796">
    <property type="entry name" value="Serpin_dom"/>
</dbReference>
<protein>
    <submittedName>
        <fullName evidence="8">Serpin family A member 1</fullName>
    </submittedName>
</protein>
<dbReference type="Gene3D" id="2.10.310.10">
    <property type="entry name" value="Serpins superfamily"/>
    <property type="match status" value="1"/>
</dbReference>
<dbReference type="GO" id="GO:0004867">
    <property type="term" value="F:serine-type endopeptidase inhibitor activity"/>
    <property type="evidence" value="ECO:0007669"/>
    <property type="project" value="UniProtKB-KW"/>
</dbReference>
<dbReference type="SUPFAM" id="SSF56574">
    <property type="entry name" value="Serpins"/>
    <property type="match status" value="1"/>
</dbReference>
<dbReference type="AlphaFoldDB" id="G1TFV7"/>
<evidence type="ECO:0000256" key="4">
    <source>
        <dbReference type="ARBA" id="ARBA00022900"/>
    </source>
</evidence>
<dbReference type="Proteomes" id="UP000001811">
    <property type="component" value="Unplaced"/>
</dbReference>
<dbReference type="SMART" id="SM00093">
    <property type="entry name" value="SERPIN"/>
    <property type="match status" value="1"/>
</dbReference>
<dbReference type="CDD" id="cd02056">
    <property type="entry name" value="serpinA1_A1AT"/>
    <property type="match status" value="1"/>
</dbReference>
<dbReference type="GeneTree" id="ENSGT00940000154493"/>
<dbReference type="MEROPS" id="I04.001"/>
<dbReference type="InterPro" id="IPR042178">
    <property type="entry name" value="Serpin_sf_1"/>
</dbReference>
<dbReference type="InterPro" id="IPR042185">
    <property type="entry name" value="Serpin_sf_2"/>
</dbReference>
<dbReference type="Gene3D" id="3.30.497.10">
    <property type="entry name" value="Antithrombin, subunit I, domain 2"/>
    <property type="match status" value="1"/>
</dbReference>
<dbReference type="FunFam" id="2.10.310.10:FF:000001">
    <property type="entry name" value="Serpin family A member 1"/>
    <property type="match status" value="1"/>
</dbReference>
<dbReference type="GO" id="GO:0005615">
    <property type="term" value="C:extracellular space"/>
    <property type="evidence" value="ECO:0007669"/>
    <property type="project" value="InterPro"/>
</dbReference>
<dbReference type="FunFam" id="3.30.497.10:FF:000001">
    <property type="entry name" value="Serine protease inhibitor"/>
    <property type="match status" value="1"/>
</dbReference>